<dbReference type="eggNOG" id="ENOG50333MR">
    <property type="taxonomic scope" value="Bacteria"/>
</dbReference>
<protein>
    <recommendedName>
        <fullName evidence="3">DUF4252 domain-containing protein</fullName>
    </recommendedName>
</protein>
<dbReference type="AlphaFoldDB" id="E7RMU2"/>
<comment type="caution">
    <text evidence="1">The sequence shown here is derived from an EMBL/GenBank/DDBJ whole genome shotgun (WGS) entry which is preliminary data.</text>
</comment>
<organism evidence="1 2">
    <name type="scientific">Hoylesella oralis ATCC 33269</name>
    <dbReference type="NCBI Taxonomy" id="873533"/>
    <lineage>
        <taxon>Bacteria</taxon>
        <taxon>Pseudomonadati</taxon>
        <taxon>Bacteroidota</taxon>
        <taxon>Bacteroidia</taxon>
        <taxon>Bacteroidales</taxon>
        <taxon>Prevotellaceae</taxon>
        <taxon>Hoylesella</taxon>
    </lineage>
</organism>
<evidence type="ECO:0000313" key="1">
    <source>
        <dbReference type="EMBL" id="EFZ38073.1"/>
    </source>
</evidence>
<name>E7RMU2_9BACT</name>
<reference evidence="1" key="1">
    <citation type="submission" date="2011-01" db="EMBL/GenBank/DDBJ databases">
        <authorList>
            <person name="Muzny D."/>
            <person name="Qin X."/>
            <person name="Buhay C."/>
            <person name="Dugan-Rocha S."/>
            <person name="Ding Y."/>
            <person name="Chen G."/>
            <person name="Hawes A."/>
            <person name="Holder M."/>
            <person name="Jhangiani S."/>
            <person name="Johnson A."/>
            <person name="Khan Z."/>
            <person name="Li Z."/>
            <person name="Liu W."/>
            <person name="Liu X."/>
            <person name="Perez L."/>
            <person name="Shen H."/>
            <person name="Wang Q."/>
            <person name="Watt J."/>
            <person name="Xi L."/>
            <person name="Xin Y."/>
            <person name="Zhou J."/>
            <person name="Deng J."/>
            <person name="Jiang H."/>
            <person name="Liu Y."/>
            <person name="Qu J."/>
            <person name="Song X.-Z."/>
            <person name="Zhang L."/>
            <person name="Villasana D."/>
            <person name="Johnson A."/>
            <person name="Liu J."/>
            <person name="Liyanage D."/>
            <person name="Lorensuhewa L."/>
            <person name="Robinson T."/>
            <person name="Song A."/>
            <person name="Song B.-B."/>
            <person name="Dinh H."/>
            <person name="Thornton R."/>
            <person name="Coyle M."/>
            <person name="Francisco L."/>
            <person name="Jackson L."/>
            <person name="Javaid M."/>
            <person name="Korchina V."/>
            <person name="Kovar C."/>
            <person name="Mata R."/>
            <person name="Mathew T."/>
            <person name="Ngo R."/>
            <person name="Nguyen L."/>
            <person name="Nguyen N."/>
            <person name="Okwuonu G."/>
            <person name="Ongeri F."/>
            <person name="Pham C."/>
            <person name="Simmons D."/>
            <person name="Wilczek-Boney K."/>
            <person name="Hale W."/>
            <person name="Jakkamsetti A."/>
            <person name="Pham P."/>
            <person name="Ruth R."/>
            <person name="San Lucas F."/>
            <person name="Warren J."/>
            <person name="Zhang J."/>
            <person name="Zhao Z."/>
            <person name="Zhou C."/>
            <person name="Zhu D."/>
            <person name="Lee S."/>
            <person name="Bess C."/>
            <person name="Blankenburg K."/>
            <person name="Forbes L."/>
            <person name="Fu Q."/>
            <person name="Gubbala S."/>
            <person name="Hirani K."/>
            <person name="Jayaseelan J.C."/>
            <person name="Lara F."/>
            <person name="Munidasa M."/>
            <person name="Palculict T."/>
            <person name="Patil S."/>
            <person name="Pu L.-L."/>
            <person name="Saada N."/>
            <person name="Tang L."/>
            <person name="Weissenberger G."/>
            <person name="Zhu Y."/>
            <person name="Hemphill L."/>
            <person name="Shang Y."/>
            <person name="Youmans B."/>
            <person name="Ayvaz T."/>
            <person name="Ross M."/>
            <person name="Santibanez J."/>
            <person name="Aqrawi P."/>
            <person name="Gross S."/>
            <person name="Joshi V."/>
            <person name="Fowler G."/>
            <person name="Nazareth L."/>
            <person name="Reid J."/>
            <person name="Worley K."/>
            <person name="Petrosino J."/>
            <person name="Highlander S."/>
            <person name="Gibbs R."/>
        </authorList>
    </citation>
    <scope>NUCLEOTIDE SEQUENCE [LARGE SCALE GENOMIC DNA]</scope>
    <source>
        <strain evidence="1">ATCC 33269</strain>
    </source>
</reference>
<accession>E7RMU2</accession>
<keyword evidence="2" id="KW-1185">Reference proteome</keyword>
<dbReference type="EMBL" id="AEPE02000002">
    <property type="protein sequence ID" value="EFZ38073.1"/>
    <property type="molecule type" value="Genomic_DNA"/>
</dbReference>
<evidence type="ECO:0000313" key="2">
    <source>
        <dbReference type="Proteomes" id="UP000005580"/>
    </source>
</evidence>
<dbReference type="RefSeq" id="WP_004369138.1">
    <property type="nucleotide sequence ID" value="NZ_GL833119.1"/>
</dbReference>
<sequence length="149" mass="17009">MKRIIFIIFMALTCHLSYSQDALFKKYEDVKGISTAFISKSMLGLMPKVEAGDVDISRIASKLDRIQVLECERPSLIPAIKKEAVAYYKKYRYEQIMRMNDGNEHITIYQKSLGKGKNEFVLLNEESDELQIIHLSGSVSLNDIKALSK</sequence>
<dbReference type="HOGENOM" id="CLU_128714_1_0_10"/>
<dbReference type="Proteomes" id="UP000005580">
    <property type="component" value="Unassembled WGS sequence"/>
</dbReference>
<dbReference type="InterPro" id="IPR025348">
    <property type="entry name" value="DUF4252"/>
</dbReference>
<proteinExistence type="predicted"/>
<evidence type="ECO:0008006" key="3">
    <source>
        <dbReference type="Google" id="ProtNLM"/>
    </source>
</evidence>
<dbReference type="Pfam" id="PF14060">
    <property type="entry name" value="DUF4252"/>
    <property type="match status" value="1"/>
</dbReference>
<gene>
    <name evidence="1" type="ORF">HMPREF0663_10442</name>
</gene>
<dbReference type="STRING" id="28134.SAMN05444288_0423"/>